<dbReference type="Proteomes" id="UP000051647">
    <property type="component" value="Unassembled WGS sequence"/>
</dbReference>
<dbReference type="EMBL" id="AZFA01000003">
    <property type="protein sequence ID" value="KRL67923.1"/>
    <property type="molecule type" value="Genomic_DNA"/>
</dbReference>
<dbReference type="RefSeq" id="WP_010623876.1">
    <property type="nucleotide sequence ID" value="NZ_AZFA01000003.1"/>
</dbReference>
<dbReference type="GO" id="GO:0005886">
    <property type="term" value="C:plasma membrane"/>
    <property type="evidence" value="ECO:0007669"/>
    <property type="project" value="InterPro"/>
</dbReference>
<dbReference type="NCBIfam" id="TIGR02357">
    <property type="entry name" value="ECF_ThiT_YuaJ"/>
    <property type="match status" value="1"/>
</dbReference>
<feature type="transmembrane region" description="Helical" evidence="1">
    <location>
        <begin position="153"/>
        <end position="178"/>
    </location>
</feature>
<sequence>MAKNKELIILTEGAIVTAAAQVLNFVPHSVGISSIELVYGLIPMAIFALRRGLKAGLMAGLVWGLLDMLLRGISSGSVLNPLQGFIEYPIAFAAIGLIGLGSVHVKKVILDKKNSLGPILLFCTIGFGAKYFFHFIAGGIFWASFAPKTMNPWIYSLVINGGSFIANMIMMFVLVVALHKVFEKLIIVNK</sequence>
<dbReference type="PATRIC" id="fig|1423815.3.peg.1499"/>
<feature type="transmembrane region" description="Helical" evidence="1">
    <location>
        <begin position="56"/>
        <end position="73"/>
    </location>
</feature>
<reference evidence="2 3" key="1">
    <citation type="journal article" date="2015" name="Genome Announc.">
        <title>Expanding the biotechnology potential of lactobacilli through comparative genomics of 213 strains and associated genera.</title>
        <authorList>
            <person name="Sun Z."/>
            <person name="Harris H.M."/>
            <person name="McCann A."/>
            <person name="Guo C."/>
            <person name="Argimon S."/>
            <person name="Zhang W."/>
            <person name="Yang X."/>
            <person name="Jeffery I.B."/>
            <person name="Cooney J.C."/>
            <person name="Kagawa T.F."/>
            <person name="Liu W."/>
            <person name="Song Y."/>
            <person name="Salvetti E."/>
            <person name="Wrobel A."/>
            <person name="Rasinkangas P."/>
            <person name="Parkhill J."/>
            <person name="Rea M.C."/>
            <person name="O'Sullivan O."/>
            <person name="Ritari J."/>
            <person name="Douillard F.P."/>
            <person name="Paul Ross R."/>
            <person name="Yang R."/>
            <person name="Briner A.E."/>
            <person name="Felis G.E."/>
            <person name="de Vos W.M."/>
            <person name="Barrangou R."/>
            <person name="Klaenhammer T.R."/>
            <person name="Caufield P.W."/>
            <person name="Cui Y."/>
            <person name="Zhang H."/>
            <person name="O'Toole P.W."/>
        </authorList>
    </citation>
    <scope>NUCLEOTIDE SEQUENCE [LARGE SCALE GENOMIC DNA]</scope>
    <source>
        <strain evidence="2 3">DSM 14857</strain>
    </source>
</reference>
<keyword evidence="1" id="KW-0812">Transmembrane</keyword>
<dbReference type="Gene3D" id="1.10.1760.20">
    <property type="match status" value="1"/>
</dbReference>
<keyword evidence="3" id="KW-1185">Reference proteome</keyword>
<dbReference type="eggNOG" id="COG3859">
    <property type="taxonomic scope" value="Bacteria"/>
</dbReference>
<dbReference type="GO" id="GO:0015234">
    <property type="term" value="F:thiamine transmembrane transporter activity"/>
    <property type="evidence" value="ECO:0007669"/>
    <property type="project" value="InterPro"/>
</dbReference>
<feature type="transmembrane region" description="Helical" evidence="1">
    <location>
        <begin position="32"/>
        <end position="49"/>
    </location>
</feature>
<dbReference type="OrthoDB" id="9795813at2"/>
<accession>A0A0R1SNU9</accession>
<feature type="transmembrane region" description="Helical" evidence="1">
    <location>
        <begin position="85"/>
        <end position="105"/>
    </location>
</feature>
<dbReference type="STRING" id="1423815.FC27_GL001463"/>
<keyword evidence="1" id="KW-1133">Transmembrane helix</keyword>
<proteinExistence type="predicted"/>
<keyword evidence="1" id="KW-0472">Membrane</keyword>
<evidence type="ECO:0000256" key="1">
    <source>
        <dbReference type="SAM" id="Phobius"/>
    </source>
</evidence>
<evidence type="ECO:0000313" key="2">
    <source>
        <dbReference type="EMBL" id="KRL67923.1"/>
    </source>
</evidence>
<dbReference type="Pfam" id="PF09515">
    <property type="entry name" value="Thia_YuaJ"/>
    <property type="match status" value="1"/>
</dbReference>
<evidence type="ECO:0000313" key="3">
    <source>
        <dbReference type="Proteomes" id="UP000051647"/>
    </source>
</evidence>
<feature type="transmembrane region" description="Helical" evidence="1">
    <location>
        <begin position="7"/>
        <end position="26"/>
    </location>
</feature>
<feature type="transmembrane region" description="Helical" evidence="1">
    <location>
        <begin position="117"/>
        <end position="141"/>
    </location>
</feature>
<organism evidence="2 3">
    <name type="scientific">Companilactobacillus versmoldensis DSM 14857 = KCTC 3814</name>
    <dbReference type="NCBI Taxonomy" id="1423815"/>
    <lineage>
        <taxon>Bacteria</taxon>
        <taxon>Bacillati</taxon>
        <taxon>Bacillota</taxon>
        <taxon>Bacilli</taxon>
        <taxon>Lactobacillales</taxon>
        <taxon>Lactobacillaceae</taxon>
        <taxon>Companilactobacillus</taxon>
    </lineage>
</organism>
<comment type="caution">
    <text evidence="2">The sequence shown here is derived from an EMBL/GenBank/DDBJ whole genome shotgun (WGS) entry which is preliminary data.</text>
</comment>
<dbReference type="AlphaFoldDB" id="A0A0R1SNU9"/>
<name>A0A0R1SNU9_9LACO</name>
<protein>
    <submittedName>
        <fullName evidence="2">Proton-coupled thiamine transporter</fullName>
    </submittedName>
</protein>
<dbReference type="InterPro" id="IPR012651">
    <property type="entry name" value="Thia_Transptr_ThiT"/>
</dbReference>
<gene>
    <name evidence="2" type="ORF">FC27_GL001463</name>
</gene>